<keyword evidence="3" id="KW-1185">Reference proteome</keyword>
<dbReference type="EMBL" id="KV014852">
    <property type="protein sequence ID" value="KZV21915.1"/>
    <property type="molecule type" value="Genomic_DNA"/>
</dbReference>
<dbReference type="PRINTS" id="PR01217">
    <property type="entry name" value="PRICHEXTENSN"/>
</dbReference>
<protein>
    <submittedName>
        <fullName evidence="2">Vegetative cell wall protein gp1</fullName>
    </submittedName>
</protein>
<dbReference type="OrthoDB" id="1939627at2759"/>
<feature type="compositionally biased region" description="Basic and acidic residues" evidence="1">
    <location>
        <begin position="274"/>
        <end position="289"/>
    </location>
</feature>
<dbReference type="AlphaFoldDB" id="A0A2Z7AJC2"/>
<feature type="compositionally biased region" description="Low complexity" evidence="1">
    <location>
        <begin position="197"/>
        <end position="215"/>
    </location>
</feature>
<reference evidence="2 3" key="1">
    <citation type="journal article" date="2015" name="Proc. Natl. Acad. Sci. U.S.A.">
        <title>The resurrection genome of Boea hygrometrica: A blueprint for survival of dehydration.</title>
        <authorList>
            <person name="Xiao L."/>
            <person name="Yang G."/>
            <person name="Zhang L."/>
            <person name="Yang X."/>
            <person name="Zhao S."/>
            <person name="Ji Z."/>
            <person name="Zhou Q."/>
            <person name="Hu M."/>
            <person name="Wang Y."/>
            <person name="Chen M."/>
            <person name="Xu Y."/>
            <person name="Jin H."/>
            <person name="Xiao X."/>
            <person name="Hu G."/>
            <person name="Bao F."/>
            <person name="Hu Y."/>
            <person name="Wan P."/>
            <person name="Li L."/>
            <person name="Deng X."/>
            <person name="Kuang T."/>
            <person name="Xiang C."/>
            <person name="Zhu J.K."/>
            <person name="Oliver M.J."/>
            <person name="He Y."/>
        </authorList>
    </citation>
    <scope>NUCLEOTIDE SEQUENCE [LARGE SCALE GENOMIC DNA]</scope>
    <source>
        <strain evidence="3">cv. XS01</strain>
    </source>
</reference>
<feature type="compositionally biased region" description="Pro residues" evidence="1">
    <location>
        <begin position="22"/>
        <end position="47"/>
    </location>
</feature>
<feature type="compositionally biased region" description="Polar residues" evidence="1">
    <location>
        <begin position="355"/>
        <end position="385"/>
    </location>
</feature>
<accession>A0A2Z7AJC2</accession>
<feature type="compositionally biased region" description="Pro residues" evidence="1">
    <location>
        <begin position="1"/>
        <end position="11"/>
    </location>
</feature>
<feature type="compositionally biased region" description="Low complexity" evidence="1">
    <location>
        <begin position="53"/>
        <end position="70"/>
    </location>
</feature>
<evidence type="ECO:0000313" key="2">
    <source>
        <dbReference type="EMBL" id="KZV21915.1"/>
    </source>
</evidence>
<feature type="region of interest" description="Disordered" evidence="1">
    <location>
        <begin position="1"/>
        <end position="411"/>
    </location>
</feature>
<evidence type="ECO:0000313" key="3">
    <source>
        <dbReference type="Proteomes" id="UP000250235"/>
    </source>
</evidence>
<feature type="compositionally biased region" description="Basic and acidic residues" evidence="1">
    <location>
        <begin position="297"/>
        <end position="322"/>
    </location>
</feature>
<feature type="compositionally biased region" description="Pro residues" evidence="1">
    <location>
        <begin position="71"/>
        <end position="103"/>
    </location>
</feature>
<organism evidence="2 3">
    <name type="scientific">Dorcoceras hygrometricum</name>
    <dbReference type="NCBI Taxonomy" id="472368"/>
    <lineage>
        <taxon>Eukaryota</taxon>
        <taxon>Viridiplantae</taxon>
        <taxon>Streptophyta</taxon>
        <taxon>Embryophyta</taxon>
        <taxon>Tracheophyta</taxon>
        <taxon>Spermatophyta</taxon>
        <taxon>Magnoliopsida</taxon>
        <taxon>eudicotyledons</taxon>
        <taxon>Gunneridae</taxon>
        <taxon>Pentapetalae</taxon>
        <taxon>asterids</taxon>
        <taxon>lamiids</taxon>
        <taxon>Lamiales</taxon>
        <taxon>Gesneriaceae</taxon>
        <taxon>Didymocarpoideae</taxon>
        <taxon>Trichosporeae</taxon>
        <taxon>Loxocarpinae</taxon>
        <taxon>Dorcoceras</taxon>
    </lineage>
</organism>
<dbReference type="Proteomes" id="UP000250235">
    <property type="component" value="Unassembled WGS sequence"/>
</dbReference>
<sequence>MASQQPRPPWFRFPALGNRPVAPAPTPTPYPAPPQPVPTRPPAPLPPITRQMIPAIPTIQPVQPTQTQESAPPPSTSPPPPSPPVPPRSPPNPAPGAAPPSPPILTEAPETAPGRSPATSPVQAATPHRSPPAQVEPPKRSSVVSPTFQPSSWSPPAQVEPPKRSPVVSPTIQQSSWSPPAPSPAIDRNATAARNVPQSSSPTSASPKIKTKSPSPSLPTSPPSKPVASPASNGAIAGDKPATPVSSERTPERSPRLKPLSNPPSPFTLPPTQKTEEEREPKFPAEVEQKTVLVQETIEKPKEMTNLHNKRVDSSGRKDHLTNAKGPSKKTTDSEESGTKVITLAGENKGAIMELSTTQRKNYPSGNPQRMPNNNTNYTGSHFDQSSSESGEEGNTNKDGKANRGKEMQSSPTAVFLNSNVQGVNNSILYNCNHRHNDPGVHISLTRKANGSRQKDHRGKTTH</sequence>
<name>A0A2Z7AJC2_9LAMI</name>
<feature type="compositionally biased region" description="Pro residues" evidence="1">
    <location>
        <begin position="216"/>
        <end position="225"/>
    </location>
</feature>
<gene>
    <name evidence="2" type="ORF">F511_05605</name>
</gene>
<feature type="compositionally biased region" description="Basic and acidic residues" evidence="1">
    <location>
        <begin position="395"/>
        <end position="407"/>
    </location>
</feature>
<dbReference type="PANTHER" id="PTHR33472">
    <property type="entry name" value="OS01G0106600 PROTEIN"/>
    <property type="match status" value="1"/>
</dbReference>
<feature type="compositionally biased region" description="Polar residues" evidence="1">
    <location>
        <begin position="142"/>
        <end position="155"/>
    </location>
</feature>
<feature type="region of interest" description="Disordered" evidence="1">
    <location>
        <begin position="440"/>
        <end position="463"/>
    </location>
</feature>
<proteinExistence type="predicted"/>
<dbReference type="PANTHER" id="PTHR33472:SF1">
    <property type="entry name" value="EXTENSIN-RELATED"/>
    <property type="match status" value="1"/>
</dbReference>
<evidence type="ECO:0000256" key="1">
    <source>
        <dbReference type="SAM" id="MobiDB-lite"/>
    </source>
</evidence>